<dbReference type="SUPFAM" id="SSF81585">
    <property type="entry name" value="PsbU/PolX domain-like"/>
    <property type="match status" value="1"/>
</dbReference>
<dbReference type="Proteomes" id="UP001145050">
    <property type="component" value="Unassembled WGS sequence"/>
</dbReference>
<dbReference type="Gene3D" id="3.60.15.10">
    <property type="entry name" value="Ribonuclease Z/Hydroxyacylglutathione hydrolase-like"/>
    <property type="match status" value="1"/>
</dbReference>
<dbReference type="CDD" id="cd07731">
    <property type="entry name" value="ComA-like_MBL-fold"/>
    <property type="match status" value="1"/>
</dbReference>
<evidence type="ECO:0000256" key="2">
    <source>
        <dbReference type="SAM" id="SignalP"/>
    </source>
</evidence>
<evidence type="ECO:0000313" key="5">
    <source>
        <dbReference type="Proteomes" id="UP001145050"/>
    </source>
</evidence>
<dbReference type="InterPro" id="IPR036866">
    <property type="entry name" value="RibonucZ/Hydroxyglut_hydro"/>
</dbReference>
<feature type="region of interest" description="Disordered" evidence="1">
    <location>
        <begin position="26"/>
        <end position="69"/>
    </location>
</feature>
<dbReference type="RefSeq" id="WP_272437684.1">
    <property type="nucleotide sequence ID" value="NZ_JAMQKB010000023.1"/>
</dbReference>
<reference evidence="4" key="1">
    <citation type="submission" date="2022-06" db="EMBL/GenBank/DDBJ databases">
        <title>Aquibacillus sp. a new bacterium isolated from soil saline samples.</title>
        <authorList>
            <person name="Galisteo C."/>
            <person name="De La Haba R."/>
            <person name="Sanchez-Porro C."/>
            <person name="Ventosa A."/>
        </authorList>
    </citation>
    <scope>NUCLEOTIDE SEQUENCE</scope>
    <source>
        <strain evidence="4">3ASR75-11</strain>
    </source>
</reference>
<accession>A0A9X3WUJ2</accession>
<protein>
    <submittedName>
        <fullName evidence="4">MBL fold metallo-hydrolase</fullName>
    </submittedName>
</protein>
<proteinExistence type="predicted"/>
<feature type="domain" description="Metallo-beta-lactamase" evidence="3">
    <location>
        <begin position="80"/>
        <end position="273"/>
    </location>
</feature>
<feature type="chain" id="PRO_5040964874" evidence="2">
    <location>
        <begin position="21"/>
        <end position="413"/>
    </location>
</feature>
<evidence type="ECO:0000313" key="4">
    <source>
        <dbReference type="EMBL" id="MDC3425865.1"/>
    </source>
</evidence>
<dbReference type="PANTHER" id="PTHR30619:SF7">
    <property type="entry name" value="BETA-LACTAMASE DOMAIN PROTEIN"/>
    <property type="match status" value="1"/>
</dbReference>
<keyword evidence="5" id="KW-1185">Reference proteome</keyword>
<comment type="caution">
    <text evidence="4">The sequence shown here is derived from an EMBL/GenBank/DDBJ whole genome shotgun (WGS) entry which is preliminary data.</text>
</comment>
<feature type="compositionally biased region" description="Basic and acidic residues" evidence="1">
    <location>
        <begin position="32"/>
        <end position="48"/>
    </location>
</feature>
<dbReference type="PROSITE" id="PS51257">
    <property type="entry name" value="PROKAR_LIPOPROTEIN"/>
    <property type="match status" value="1"/>
</dbReference>
<feature type="signal peptide" evidence="2">
    <location>
        <begin position="1"/>
        <end position="20"/>
    </location>
</feature>
<dbReference type="InterPro" id="IPR001279">
    <property type="entry name" value="Metallo-B-lactamas"/>
</dbReference>
<feature type="region of interest" description="Disordered" evidence="1">
    <location>
        <begin position="318"/>
        <end position="348"/>
    </location>
</feature>
<dbReference type="Pfam" id="PF00753">
    <property type="entry name" value="Lactamase_B"/>
    <property type="match status" value="1"/>
</dbReference>
<name>A0A9X3WUJ2_9BACI</name>
<evidence type="ECO:0000256" key="1">
    <source>
        <dbReference type="SAM" id="MobiDB-lite"/>
    </source>
</evidence>
<dbReference type="Pfam" id="PF12836">
    <property type="entry name" value="HHH_3"/>
    <property type="match status" value="1"/>
</dbReference>
<dbReference type="SUPFAM" id="SSF56281">
    <property type="entry name" value="Metallo-hydrolase/oxidoreductase"/>
    <property type="match status" value="1"/>
</dbReference>
<dbReference type="Gene3D" id="1.10.150.320">
    <property type="entry name" value="Photosystem II 12 kDa extrinsic protein"/>
    <property type="match status" value="1"/>
</dbReference>
<dbReference type="AlphaFoldDB" id="A0A9X3WUJ2"/>
<keyword evidence="2" id="KW-0732">Signal</keyword>
<dbReference type="EMBL" id="JAMQKB010000023">
    <property type="protein sequence ID" value="MDC3425865.1"/>
    <property type="molecule type" value="Genomic_DNA"/>
</dbReference>
<gene>
    <name evidence="4" type="ORF">NC797_15255</name>
</gene>
<dbReference type="InterPro" id="IPR052159">
    <property type="entry name" value="Competence_DNA_uptake"/>
</dbReference>
<evidence type="ECO:0000259" key="3">
    <source>
        <dbReference type="Pfam" id="PF00753"/>
    </source>
</evidence>
<dbReference type="PANTHER" id="PTHR30619">
    <property type="entry name" value="DNA INTERNALIZATION/COMPETENCE PROTEIN COMEC/REC2"/>
    <property type="match status" value="1"/>
</dbReference>
<organism evidence="4 5">
    <name type="scientific">Terrihalobacillus insolitus</name>
    <dbReference type="NCBI Taxonomy" id="2950438"/>
    <lineage>
        <taxon>Bacteria</taxon>
        <taxon>Bacillati</taxon>
        <taxon>Bacillota</taxon>
        <taxon>Bacilli</taxon>
        <taxon>Bacillales</taxon>
        <taxon>Bacillaceae</taxon>
        <taxon>Terrihalobacillus</taxon>
    </lineage>
</organism>
<dbReference type="InterPro" id="IPR035681">
    <property type="entry name" value="ComA-like_MBL"/>
</dbReference>
<sequence>MKKNFILLFHILLFTLFVLSGCEEVQTNTGGDQKETTTEVDQADRGENRLQSGDQTEEKGDDENNPNDRSLPKLTVHFIDVGQADATLFEFGSFTLLIDAGNWDSTDVVDYLSGQGISKLDIVVGTHPDADHIGQLDKIINQFEVGEVWLSGNTNTSETFQEVLTAIDSKNVDYDEPRAGDIYDIGPLKIDILNPETISGDSNEESISMKLTYGDVSFVFTGDAGTAAEQNMIQSGNNLNATILQLGHHGSSTSNSPVFLDAVNPEVAIYSAGSDNPYGHPHEEVVEAINERGIELYGTDVNGNILVTTTGKSYAVKTQKEGSVVPSNEGNSIEEDDNEQQSTAPDSEDYCIDINNASRQELQEIVNIGPERSKDLIDLRPFDSMNDLTKINGIGSGRINEIKEQGLACIKGG</sequence>